<keyword evidence="3" id="KW-0547">Nucleotide-binding</keyword>
<keyword evidence="4" id="KW-0067">ATP-binding</keyword>
<dbReference type="SMART" id="SM00368">
    <property type="entry name" value="LRR_RI"/>
    <property type="match status" value="11"/>
</dbReference>
<evidence type="ECO:0000313" key="7">
    <source>
        <dbReference type="Proteomes" id="UP001642483"/>
    </source>
</evidence>
<dbReference type="SUPFAM" id="SSF52540">
    <property type="entry name" value="P-loop containing nucleoside triphosphate hydrolases"/>
    <property type="match status" value="1"/>
</dbReference>
<dbReference type="SUPFAM" id="SSF52047">
    <property type="entry name" value="RNI-like"/>
    <property type="match status" value="3"/>
</dbReference>
<gene>
    <name evidence="6" type="ORF">CVLEPA_LOCUS20546</name>
</gene>
<evidence type="ECO:0000313" key="6">
    <source>
        <dbReference type="EMBL" id="CAK8688544.1"/>
    </source>
</evidence>
<dbReference type="InterPro" id="IPR032675">
    <property type="entry name" value="LRR_dom_sf"/>
</dbReference>
<dbReference type="PRINTS" id="PR00364">
    <property type="entry name" value="DISEASERSIST"/>
</dbReference>
<comment type="caution">
    <text evidence="6">The sequence shown here is derived from an EMBL/GenBank/DDBJ whole genome shotgun (WGS) entry which is preliminary data.</text>
</comment>
<organism evidence="6 7">
    <name type="scientific">Clavelina lepadiformis</name>
    <name type="common">Light-bulb sea squirt</name>
    <name type="synonym">Ascidia lepadiformis</name>
    <dbReference type="NCBI Taxonomy" id="159417"/>
    <lineage>
        <taxon>Eukaryota</taxon>
        <taxon>Metazoa</taxon>
        <taxon>Chordata</taxon>
        <taxon>Tunicata</taxon>
        <taxon>Ascidiacea</taxon>
        <taxon>Aplousobranchia</taxon>
        <taxon>Clavelinidae</taxon>
        <taxon>Clavelina</taxon>
    </lineage>
</organism>
<dbReference type="SMART" id="SM00367">
    <property type="entry name" value="LRR_CC"/>
    <property type="match status" value="4"/>
</dbReference>
<keyword evidence="7" id="KW-1185">Reference proteome</keyword>
<dbReference type="InterPro" id="IPR006553">
    <property type="entry name" value="Leu-rich_rpt_Cys-con_subtyp"/>
</dbReference>
<name>A0ABP0GD43_CLALP</name>
<dbReference type="PROSITE" id="PS50837">
    <property type="entry name" value="NACHT"/>
    <property type="match status" value="1"/>
</dbReference>
<dbReference type="Gene3D" id="3.80.10.10">
    <property type="entry name" value="Ribonuclease Inhibitor"/>
    <property type="match status" value="3"/>
</dbReference>
<evidence type="ECO:0000256" key="1">
    <source>
        <dbReference type="ARBA" id="ARBA00022614"/>
    </source>
</evidence>
<keyword evidence="2" id="KW-0677">Repeat</keyword>
<dbReference type="Pfam" id="PF13516">
    <property type="entry name" value="LRR_6"/>
    <property type="match status" value="6"/>
</dbReference>
<evidence type="ECO:0000256" key="3">
    <source>
        <dbReference type="ARBA" id="ARBA00022741"/>
    </source>
</evidence>
<accession>A0ABP0GD43</accession>
<evidence type="ECO:0000256" key="2">
    <source>
        <dbReference type="ARBA" id="ARBA00022737"/>
    </source>
</evidence>
<dbReference type="InterPro" id="IPR051261">
    <property type="entry name" value="NLR"/>
</dbReference>
<keyword evidence="1" id="KW-0433">Leucine-rich repeat</keyword>
<dbReference type="SMART" id="SM00382">
    <property type="entry name" value="AAA"/>
    <property type="match status" value="1"/>
</dbReference>
<feature type="domain" description="NACHT" evidence="5">
    <location>
        <begin position="197"/>
        <end position="404"/>
    </location>
</feature>
<dbReference type="EMBL" id="CAWYQH010000108">
    <property type="protein sequence ID" value="CAK8688544.1"/>
    <property type="molecule type" value="Genomic_DNA"/>
</dbReference>
<proteinExistence type="predicted"/>
<sequence>MLGARGKLPESSSAEFQSFSHYQLFGASSSILKSLEMGLDLSSITADVICKRVRDVFEVLPQHISSVNVNICPVPGDLRSPAYSLYKDVQVLEGKDLQNSLVEAAKNASETIDPVVDLDHIIDWVSLEIAESNKPSITNETTHHHRREDFQKMYKTFEGNLSLEQLWPLAQQEAKNEAETKCKTESAKQDYIRKHGNVVGILGEAGIGKTTLCKILVQEVLKEKSQMYDCQCQYIFYIPVRNMDFKTETFFLPMLLSSASCEYSSLIKEEQIRDKVLDKLDKNPNVVIILDGLDEADINLDSQPSNISKYAKSTAEYFIKNILQGKLLPNAKKYVTSRPRQFYDLHNDCRPRFKANILGLSKESQRKLCREICGESYSDVLTYLQNHPDIFAYCYVPVDCQLVCFCIHQFLRNGNDQLSHCTMSKIMTSAFSLFLDSSHFRENLNSEEMQKELKKIPALAWYGFVNKMLLFKKGDLKKNGIDNNKALDCFLHSFVDGKRSNLRFKVFEGKKVFFFSHMIWQEFLSAMHLILFMPLEDFQQNLHEFGSSWWQMVTKFMFGILCQDVCEQLEEIFPTMFAHNDDEIAGKIAYLKNFTSKYLQDSIKRSFDFKSFLQLCTLAYEFQNEDLTSEIAEKLPTMIAVGGDLLPSDIASFHYVLSKRKNSIDLKFHANSIEDSFQHFFEKMSSIGSVLMMSAVSCNKGNLDLTNMQSLVKCLNNITCLSLNGCVISGNAAKCLAEGLCKLSAPILWLYLARTKIGDTGAQYLSNCLRKIKKLYLAENGITQNGAEFISEGLKPLKQPMTYLELSCNSIGDEGASSVASSLSKVEQLDVKGCGFTEEGVKAFADAVKTTNMKKLELSYQDPLKTSHRPITISCDMEILLKKTSYHRDRITGVGVELICEFLKHCKQIENVTFKRLSYGDCAATAIAQLLYNLKHLEHLDLSNSDMTSDDAKVIVRSLQDPSQQQLSFLSLSYTKIGDDGARFISTYLSKFESLDLSNCGITAIGAKYLSDGLRQLKTPMKSLTLGSNLLRDEGASSLASSLSKLERLFVSYCGFTEKGVETFTAALRKAQINQFGPKQFFLSYENPYQTSVKADPPICFTCDLEDLALKLDYSCSNITGAGVEMICEFVKHCSTFNRFSVTGVRDGDRAAKAIAQCMHKLKHLEIKNCDMTSSGIKALSDVIGSLPEHQMLDLDFSLTKVNDDGAQFLSTCLSNIKQLYIPDSGITAEGAKFISNGLLQLKEPMEEIYLWDNDIGDIGAEALARSVHKIKRIGLSGCRITHIGMEHMSRAIEKLSQPIMFQVAENKIGFKGAKSLSKCVKSINFLNVFRCQLTEEGVRILRKAVDESPGKTTVTTWYQVA</sequence>
<dbReference type="Pfam" id="PF05729">
    <property type="entry name" value="NACHT"/>
    <property type="match status" value="1"/>
</dbReference>
<dbReference type="Proteomes" id="UP001642483">
    <property type="component" value="Unassembled WGS sequence"/>
</dbReference>
<dbReference type="InterPro" id="IPR001611">
    <property type="entry name" value="Leu-rich_rpt"/>
</dbReference>
<dbReference type="InterPro" id="IPR007111">
    <property type="entry name" value="NACHT_NTPase"/>
</dbReference>
<dbReference type="Gene3D" id="3.40.50.300">
    <property type="entry name" value="P-loop containing nucleotide triphosphate hydrolases"/>
    <property type="match status" value="1"/>
</dbReference>
<reference evidence="6 7" key="1">
    <citation type="submission" date="2024-02" db="EMBL/GenBank/DDBJ databases">
        <authorList>
            <person name="Daric V."/>
            <person name="Darras S."/>
        </authorList>
    </citation>
    <scope>NUCLEOTIDE SEQUENCE [LARGE SCALE GENOMIC DNA]</scope>
</reference>
<evidence type="ECO:0000256" key="4">
    <source>
        <dbReference type="ARBA" id="ARBA00022840"/>
    </source>
</evidence>
<protein>
    <recommendedName>
        <fullName evidence="5">NACHT domain-containing protein</fullName>
    </recommendedName>
</protein>
<dbReference type="PANTHER" id="PTHR24106">
    <property type="entry name" value="NACHT, LRR AND CARD DOMAINS-CONTAINING"/>
    <property type="match status" value="1"/>
</dbReference>
<dbReference type="InterPro" id="IPR003593">
    <property type="entry name" value="AAA+_ATPase"/>
</dbReference>
<evidence type="ECO:0000259" key="5">
    <source>
        <dbReference type="PROSITE" id="PS50837"/>
    </source>
</evidence>
<dbReference type="InterPro" id="IPR027417">
    <property type="entry name" value="P-loop_NTPase"/>
</dbReference>